<evidence type="ECO:0000313" key="8">
    <source>
        <dbReference type="Proteomes" id="UP000243232"/>
    </source>
</evidence>
<accession>A0A1H2EVZ9</accession>
<dbReference type="EMBL" id="LT629785">
    <property type="protein sequence ID" value="SDT99312.1"/>
    <property type="molecule type" value="Genomic_DNA"/>
</dbReference>
<dbReference type="AlphaFoldDB" id="A0A1H2EVZ9"/>
<dbReference type="Pfam" id="PF01810">
    <property type="entry name" value="LysE"/>
    <property type="match status" value="1"/>
</dbReference>
<gene>
    <name evidence="7" type="ORF">SAMN05216296_1124</name>
</gene>
<feature type="transmembrane region" description="Helical" evidence="6">
    <location>
        <begin position="183"/>
        <end position="201"/>
    </location>
</feature>
<dbReference type="STRING" id="364197.SAMN05216296_1124"/>
<reference evidence="8" key="1">
    <citation type="submission" date="2016-10" db="EMBL/GenBank/DDBJ databases">
        <authorList>
            <person name="Varghese N."/>
            <person name="Submissions S."/>
        </authorList>
    </citation>
    <scope>NUCLEOTIDE SEQUENCE [LARGE SCALE GENOMIC DNA]</scope>
    <source>
        <strain evidence="8">DSM 17875</strain>
    </source>
</reference>
<proteinExistence type="predicted"/>
<dbReference type="PIRSF" id="PIRSF006324">
    <property type="entry name" value="LeuE"/>
    <property type="match status" value="1"/>
</dbReference>
<sequence>MNSSTWLIYLLAVIGLSLSPGPNGLLALTHGALHGQRMALYTISGGVLGFIGVVALAMFGIGALLKASLMWLVVLKWLGGAYLVWLGIQLWRAPPVGINVGKSATPRSGSSLFRQGLLAAVSNPKVLLFFSAFLPQFVDPERSLFLQFLIMAGTFAVVELLTELLIASMANRIAPWLQKSGRRFNQACGGIFIAIGLALPLRG</sequence>
<feature type="transmembrane region" description="Helical" evidence="6">
    <location>
        <begin position="6"/>
        <end position="28"/>
    </location>
</feature>
<protein>
    <submittedName>
        <fullName evidence="7">Threonine/homoserine/homoserine lactone efflux protein</fullName>
    </submittedName>
</protein>
<name>A0A1H2EVZ9_9PSED</name>
<keyword evidence="4 6" id="KW-1133">Transmembrane helix</keyword>
<dbReference type="PANTHER" id="PTHR30086:SF20">
    <property type="entry name" value="ARGININE EXPORTER PROTEIN ARGO-RELATED"/>
    <property type="match status" value="1"/>
</dbReference>
<dbReference type="InterPro" id="IPR001123">
    <property type="entry name" value="LeuE-type"/>
</dbReference>
<dbReference type="PANTHER" id="PTHR30086">
    <property type="entry name" value="ARGININE EXPORTER PROTEIN ARGO"/>
    <property type="match status" value="1"/>
</dbReference>
<evidence type="ECO:0000256" key="5">
    <source>
        <dbReference type="ARBA" id="ARBA00023136"/>
    </source>
</evidence>
<dbReference type="Proteomes" id="UP000243232">
    <property type="component" value="Chromosome I"/>
</dbReference>
<dbReference type="OrthoDB" id="9804822at2"/>
<feature type="transmembrane region" description="Helical" evidence="6">
    <location>
        <begin position="144"/>
        <end position="162"/>
    </location>
</feature>
<dbReference type="GO" id="GO:0005886">
    <property type="term" value="C:plasma membrane"/>
    <property type="evidence" value="ECO:0007669"/>
    <property type="project" value="UniProtKB-SubCell"/>
</dbReference>
<dbReference type="RefSeq" id="WP_090193483.1">
    <property type="nucleotide sequence ID" value="NZ_LT629785.1"/>
</dbReference>
<dbReference type="GO" id="GO:0015171">
    <property type="term" value="F:amino acid transmembrane transporter activity"/>
    <property type="evidence" value="ECO:0007669"/>
    <property type="project" value="TreeGrafter"/>
</dbReference>
<keyword evidence="3 6" id="KW-0812">Transmembrane</keyword>
<organism evidence="7 8">
    <name type="scientific">Pseudomonas pohangensis</name>
    <dbReference type="NCBI Taxonomy" id="364197"/>
    <lineage>
        <taxon>Bacteria</taxon>
        <taxon>Pseudomonadati</taxon>
        <taxon>Pseudomonadota</taxon>
        <taxon>Gammaproteobacteria</taxon>
        <taxon>Pseudomonadales</taxon>
        <taxon>Pseudomonadaceae</taxon>
        <taxon>Pseudomonas</taxon>
    </lineage>
</organism>
<evidence type="ECO:0000256" key="2">
    <source>
        <dbReference type="ARBA" id="ARBA00022475"/>
    </source>
</evidence>
<evidence type="ECO:0000256" key="3">
    <source>
        <dbReference type="ARBA" id="ARBA00022692"/>
    </source>
</evidence>
<keyword evidence="2" id="KW-1003">Cell membrane</keyword>
<evidence type="ECO:0000313" key="7">
    <source>
        <dbReference type="EMBL" id="SDT99312.1"/>
    </source>
</evidence>
<feature type="transmembrane region" description="Helical" evidence="6">
    <location>
        <begin position="69"/>
        <end position="91"/>
    </location>
</feature>
<evidence type="ECO:0000256" key="6">
    <source>
        <dbReference type="SAM" id="Phobius"/>
    </source>
</evidence>
<evidence type="ECO:0000256" key="4">
    <source>
        <dbReference type="ARBA" id="ARBA00022989"/>
    </source>
</evidence>
<keyword evidence="5 6" id="KW-0472">Membrane</keyword>
<comment type="subcellular location">
    <subcellularLocation>
        <location evidence="1">Cell membrane</location>
        <topology evidence="1">Multi-pass membrane protein</topology>
    </subcellularLocation>
</comment>
<keyword evidence="8" id="KW-1185">Reference proteome</keyword>
<feature type="transmembrane region" description="Helical" evidence="6">
    <location>
        <begin position="40"/>
        <end position="63"/>
    </location>
</feature>
<evidence type="ECO:0000256" key="1">
    <source>
        <dbReference type="ARBA" id="ARBA00004651"/>
    </source>
</evidence>